<dbReference type="GO" id="GO:0006518">
    <property type="term" value="P:peptide metabolic process"/>
    <property type="evidence" value="ECO:0007669"/>
    <property type="project" value="TreeGrafter"/>
</dbReference>
<keyword evidence="2 7" id="KW-0645">Protease</keyword>
<evidence type="ECO:0000313" key="10">
    <source>
        <dbReference type="Proteomes" id="UP000758603"/>
    </source>
</evidence>
<proteinExistence type="inferred from homology"/>
<keyword evidence="3 7" id="KW-0479">Metal-binding</keyword>
<dbReference type="GO" id="GO:0046872">
    <property type="term" value="F:metal ion binding"/>
    <property type="evidence" value="ECO:0007669"/>
    <property type="project" value="UniProtKB-UniRule"/>
</dbReference>
<evidence type="ECO:0000256" key="7">
    <source>
        <dbReference type="RuleBase" id="RU003435"/>
    </source>
</evidence>
<dbReference type="PANTHER" id="PTHR11804">
    <property type="entry name" value="PROTEASE M3 THIMET OLIGOPEPTIDASE-RELATED"/>
    <property type="match status" value="1"/>
</dbReference>
<gene>
    <name evidence="9" type="ORF">BKA67DRAFT_521610</name>
</gene>
<organism evidence="9 10">
    <name type="scientific">Truncatella angustata</name>
    <dbReference type="NCBI Taxonomy" id="152316"/>
    <lineage>
        <taxon>Eukaryota</taxon>
        <taxon>Fungi</taxon>
        <taxon>Dikarya</taxon>
        <taxon>Ascomycota</taxon>
        <taxon>Pezizomycotina</taxon>
        <taxon>Sordariomycetes</taxon>
        <taxon>Xylariomycetidae</taxon>
        <taxon>Amphisphaeriales</taxon>
        <taxon>Sporocadaceae</taxon>
        <taxon>Truncatella</taxon>
    </lineage>
</organism>
<dbReference type="CDD" id="cd06455">
    <property type="entry name" value="M3A_TOP"/>
    <property type="match status" value="1"/>
</dbReference>
<dbReference type="Pfam" id="PF01432">
    <property type="entry name" value="Peptidase_M3"/>
    <property type="match status" value="1"/>
</dbReference>
<evidence type="ECO:0000256" key="6">
    <source>
        <dbReference type="ARBA" id="ARBA00023049"/>
    </source>
</evidence>
<keyword evidence="4 7" id="KW-0378">Hydrolase</keyword>
<dbReference type="Gene3D" id="3.40.390.10">
    <property type="entry name" value="Collagenase (Catalytic Domain)"/>
    <property type="match status" value="1"/>
</dbReference>
<comment type="caution">
    <text evidence="9">The sequence shown here is derived from an EMBL/GenBank/DDBJ whole genome shotgun (WGS) entry which is preliminary data.</text>
</comment>
<evidence type="ECO:0000256" key="1">
    <source>
        <dbReference type="ARBA" id="ARBA00006040"/>
    </source>
</evidence>
<dbReference type="GO" id="GO:0005758">
    <property type="term" value="C:mitochondrial intermembrane space"/>
    <property type="evidence" value="ECO:0007669"/>
    <property type="project" value="TreeGrafter"/>
</dbReference>
<keyword evidence="10" id="KW-1185">Reference proteome</keyword>
<dbReference type="InterPro" id="IPR024080">
    <property type="entry name" value="Neurolysin/TOP_N"/>
</dbReference>
<dbReference type="Gene3D" id="1.20.1050.40">
    <property type="entry name" value="Endopeptidase. Chain P, domain 1"/>
    <property type="match status" value="1"/>
</dbReference>
<accession>A0A9P8UGV1</accession>
<dbReference type="GeneID" id="70127181"/>
<evidence type="ECO:0000256" key="5">
    <source>
        <dbReference type="ARBA" id="ARBA00022833"/>
    </source>
</evidence>
<dbReference type="FunFam" id="3.40.390.10:FF:000074">
    <property type="entry name" value="Metalloprotease"/>
    <property type="match status" value="1"/>
</dbReference>
<evidence type="ECO:0000313" key="9">
    <source>
        <dbReference type="EMBL" id="KAH6651859.1"/>
    </source>
</evidence>
<dbReference type="InterPro" id="IPR024077">
    <property type="entry name" value="Neurolysin/TOP_dom2"/>
</dbReference>
<dbReference type="GO" id="GO:0004222">
    <property type="term" value="F:metalloendopeptidase activity"/>
    <property type="evidence" value="ECO:0007669"/>
    <property type="project" value="InterPro"/>
</dbReference>
<dbReference type="InterPro" id="IPR045090">
    <property type="entry name" value="Pept_M3A_M3B"/>
</dbReference>
<comment type="cofactor">
    <cofactor evidence="7">
        <name>Zn(2+)</name>
        <dbReference type="ChEBI" id="CHEBI:29105"/>
    </cofactor>
    <text evidence="7">Binds 1 zinc ion.</text>
</comment>
<dbReference type="GO" id="GO:0006508">
    <property type="term" value="P:proteolysis"/>
    <property type="evidence" value="ECO:0007669"/>
    <property type="project" value="UniProtKB-KW"/>
</dbReference>
<dbReference type="AlphaFoldDB" id="A0A9P8UGV1"/>
<protein>
    <recommendedName>
        <fullName evidence="8">Peptidase M3A/M3B catalytic domain-containing protein</fullName>
    </recommendedName>
</protein>
<dbReference type="InterPro" id="IPR001567">
    <property type="entry name" value="Pept_M3A_M3B_dom"/>
</dbReference>
<dbReference type="Proteomes" id="UP000758603">
    <property type="component" value="Unassembled WGS sequence"/>
</dbReference>
<keyword evidence="6 7" id="KW-0482">Metalloprotease</keyword>
<dbReference type="Gene3D" id="1.10.1370.10">
    <property type="entry name" value="Neurolysin, domain 3"/>
    <property type="match status" value="1"/>
</dbReference>
<dbReference type="PANTHER" id="PTHR11804:SF84">
    <property type="entry name" value="SACCHAROLYSIN"/>
    <property type="match status" value="1"/>
</dbReference>
<evidence type="ECO:0000256" key="2">
    <source>
        <dbReference type="ARBA" id="ARBA00022670"/>
    </source>
</evidence>
<dbReference type="InterPro" id="IPR024079">
    <property type="entry name" value="MetalloPept_cat_dom_sf"/>
</dbReference>
<keyword evidence="5 7" id="KW-0862">Zinc</keyword>
<dbReference type="RefSeq" id="XP_045956137.1">
    <property type="nucleotide sequence ID" value="XM_046098289.1"/>
</dbReference>
<name>A0A9P8UGV1_9PEZI</name>
<feature type="domain" description="Peptidase M3A/M3B catalytic" evidence="8">
    <location>
        <begin position="216"/>
        <end position="626"/>
    </location>
</feature>
<dbReference type="EMBL" id="JAGPXC010000006">
    <property type="protein sequence ID" value="KAH6651859.1"/>
    <property type="molecule type" value="Genomic_DNA"/>
</dbReference>
<evidence type="ECO:0000256" key="4">
    <source>
        <dbReference type="ARBA" id="ARBA00022801"/>
    </source>
</evidence>
<evidence type="ECO:0000259" key="8">
    <source>
        <dbReference type="Pfam" id="PF01432"/>
    </source>
</evidence>
<dbReference type="OrthoDB" id="534666at2759"/>
<sequence length="628" mass="71655">MSKVKPPQPPPFFSYTPNAIAEAADALIAASAKVWDHVATIAPNDATFANSIQPIIDDENARLAQGRILYFLSGASVDKDVRAASKRADVALKQDVIERCTRADVFAVVEAVSQRSDVLDLPAESQVYLRKLKQELARNGLAIEKDSDRARLKEINLRLTELSSQFLGNIDADVSGIWLTKEELDGLAPAVLERFKQDDEGKYFVNFKRPNMNAVLSDVHNAGVRRKYYIAWDNRLKEKNSTLLHEILRLRRESALLLGYRNFAESRDQERMLSADRVSEFLDSLKQPFRQLGQEELNELAELKKTHLQTLSAEQKDESSIDAIFRWDSQYYKRLAKLEKVAIDTTKVAEYFSFQLMLPKLQEVYSLLLGLRFVTLSPKHDGVDTWHEDVQVFEVWNSENLGGGFLGYLYVDPYPRDGKYSHVGVFGAQLGYLKPDGTRQYPSAILMANYPPPTQSRPSLMKYHDTVNLFHELGHAVHNLVGRCMYSRFHGSQVTRDYTEIPSRFFEHFFWDPNMIRAVSCHYENPELNIKLPEDMVQNTIATRYDHAAAAKLSDLAFAIFDQVVHTTWEPTEDNELELSVLFNKNRHEYSLLRSVEDLGQGYAALHGQTHFRAIQGAYASSYYTYTT</sequence>
<reference evidence="9" key="1">
    <citation type="journal article" date="2021" name="Nat. Commun.">
        <title>Genetic determinants of endophytism in the Arabidopsis root mycobiome.</title>
        <authorList>
            <person name="Mesny F."/>
            <person name="Miyauchi S."/>
            <person name="Thiergart T."/>
            <person name="Pickel B."/>
            <person name="Atanasova L."/>
            <person name="Karlsson M."/>
            <person name="Huettel B."/>
            <person name="Barry K.W."/>
            <person name="Haridas S."/>
            <person name="Chen C."/>
            <person name="Bauer D."/>
            <person name="Andreopoulos W."/>
            <person name="Pangilinan J."/>
            <person name="LaButti K."/>
            <person name="Riley R."/>
            <person name="Lipzen A."/>
            <person name="Clum A."/>
            <person name="Drula E."/>
            <person name="Henrissat B."/>
            <person name="Kohler A."/>
            <person name="Grigoriev I.V."/>
            <person name="Martin F.M."/>
            <person name="Hacquard S."/>
        </authorList>
    </citation>
    <scope>NUCLEOTIDE SEQUENCE</scope>
    <source>
        <strain evidence="9">MPI-SDFR-AT-0073</strain>
    </source>
</reference>
<comment type="similarity">
    <text evidence="1 7">Belongs to the peptidase M3 family.</text>
</comment>
<dbReference type="SUPFAM" id="SSF55486">
    <property type="entry name" value="Metalloproteases ('zincins'), catalytic domain"/>
    <property type="match status" value="1"/>
</dbReference>
<evidence type="ECO:0000256" key="3">
    <source>
        <dbReference type="ARBA" id="ARBA00022723"/>
    </source>
</evidence>